<dbReference type="Pfam" id="PF00425">
    <property type="entry name" value="Chorismate_bind"/>
    <property type="match status" value="1"/>
</dbReference>
<dbReference type="RefSeq" id="WP_246117721.1">
    <property type="nucleotide sequence ID" value="NZ_CP036263.1"/>
</dbReference>
<dbReference type="EC" id="2.6.1.85" evidence="4"/>
<keyword evidence="5" id="KW-1185">Reference proteome</keyword>
<dbReference type="Proteomes" id="UP000319852">
    <property type="component" value="Chromosome"/>
</dbReference>
<dbReference type="PANTHER" id="PTHR11236:SF50">
    <property type="entry name" value="AMINODEOXYCHORISMATE SYNTHASE COMPONENT 1"/>
    <property type="match status" value="1"/>
</dbReference>
<organism evidence="4 5">
    <name type="scientific">Adhaeretor mobilis</name>
    <dbReference type="NCBI Taxonomy" id="1930276"/>
    <lineage>
        <taxon>Bacteria</taxon>
        <taxon>Pseudomonadati</taxon>
        <taxon>Planctomycetota</taxon>
        <taxon>Planctomycetia</taxon>
        <taxon>Pirellulales</taxon>
        <taxon>Lacipirellulaceae</taxon>
        <taxon>Adhaeretor</taxon>
    </lineage>
</organism>
<dbReference type="InterPro" id="IPR005801">
    <property type="entry name" value="ADC_synthase"/>
</dbReference>
<dbReference type="PRINTS" id="PR00095">
    <property type="entry name" value="ANTSNTHASEI"/>
</dbReference>
<evidence type="ECO:0000313" key="5">
    <source>
        <dbReference type="Proteomes" id="UP000319852"/>
    </source>
</evidence>
<name>A0A517MWT0_9BACT</name>
<proteinExistence type="predicted"/>
<dbReference type="KEGG" id="amob:HG15A2_26590"/>
<feature type="domain" description="Anthranilate synthase component I N-terminal" evidence="3">
    <location>
        <begin position="28"/>
        <end position="150"/>
    </location>
</feature>
<dbReference type="GO" id="GO:0046820">
    <property type="term" value="F:4-amino-4-deoxychorismate synthase activity"/>
    <property type="evidence" value="ECO:0007669"/>
    <property type="project" value="UniProtKB-EC"/>
</dbReference>
<dbReference type="Gene3D" id="3.60.120.10">
    <property type="entry name" value="Anthranilate synthase"/>
    <property type="match status" value="1"/>
</dbReference>
<dbReference type="AlphaFoldDB" id="A0A517MWT0"/>
<evidence type="ECO:0000259" key="2">
    <source>
        <dbReference type="Pfam" id="PF00425"/>
    </source>
</evidence>
<reference evidence="4 5" key="1">
    <citation type="submission" date="2019-02" db="EMBL/GenBank/DDBJ databases">
        <title>Deep-cultivation of Planctomycetes and their phenomic and genomic characterization uncovers novel biology.</title>
        <authorList>
            <person name="Wiegand S."/>
            <person name="Jogler M."/>
            <person name="Boedeker C."/>
            <person name="Pinto D."/>
            <person name="Vollmers J."/>
            <person name="Rivas-Marin E."/>
            <person name="Kohn T."/>
            <person name="Peeters S.H."/>
            <person name="Heuer A."/>
            <person name="Rast P."/>
            <person name="Oberbeckmann S."/>
            <person name="Bunk B."/>
            <person name="Jeske O."/>
            <person name="Meyerdierks A."/>
            <person name="Storesund J.E."/>
            <person name="Kallscheuer N."/>
            <person name="Luecker S."/>
            <person name="Lage O.M."/>
            <person name="Pohl T."/>
            <person name="Merkel B.J."/>
            <person name="Hornburger P."/>
            <person name="Mueller R.-W."/>
            <person name="Bruemmer F."/>
            <person name="Labrenz M."/>
            <person name="Spormann A.M."/>
            <person name="Op den Camp H."/>
            <person name="Overmann J."/>
            <person name="Amann R."/>
            <person name="Jetten M.S.M."/>
            <person name="Mascher T."/>
            <person name="Medema M.H."/>
            <person name="Devos D.P."/>
            <person name="Kaster A.-K."/>
            <person name="Ovreas L."/>
            <person name="Rohde M."/>
            <person name="Galperin M.Y."/>
            <person name="Jogler C."/>
        </authorList>
    </citation>
    <scope>NUCLEOTIDE SEQUENCE [LARGE SCALE GENOMIC DNA]</scope>
    <source>
        <strain evidence="4 5">HG15A2</strain>
    </source>
</reference>
<feature type="region of interest" description="Disordered" evidence="1">
    <location>
        <begin position="1"/>
        <end position="21"/>
    </location>
</feature>
<protein>
    <submittedName>
        <fullName evidence="4">Aminodeoxychorismate synthase component 1</fullName>
        <ecNumber evidence="4">2.6.1.85</ecNumber>
    </submittedName>
</protein>
<feature type="domain" description="Chorismate-utilising enzyme C-terminal" evidence="2">
    <location>
        <begin position="221"/>
        <end position="473"/>
    </location>
</feature>
<evidence type="ECO:0000259" key="3">
    <source>
        <dbReference type="Pfam" id="PF04715"/>
    </source>
</evidence>
<evidence type="ECO:0000256" key="1">
    <source>
        <dbReference type="SAM" id="MobiDB-lite"/>
    </source>
</evidence>
<dbReference type="InterPro" id="IPR019999">
    <property type="entry name" value="Anth_synth_I-like"/>
</dbReference>
<keyword evidence="4" id="KW-0032">Aminotransferase</keyword>
<dbReference type="PANTHER" id="PTHR11236">
    <property type="entry name" value="AMINOBENZOATE/ANTHRANILATE SYNTHASE"/>
    <property type="match status" value="1"/>
</dbReference>
<keyword evidence="4" id="KW-0808">Transferase</keyword>
<dbReference type="InterPro" id="IPR015890">
    <property type="entry name" value="Chorismate_C"/>
</dbReference>
<accession>A0A517MWT0</accession>
<sequence length="482" mass="52738">MSEAKQSADYPSTSGSQMLPLAQPLPKSLTAVEAYRRLLGRDHVVFFDSALPNDETGRYSFVAVDPFHWLTVEANGSDALGELARVWQPFSTPTRDDLPPFQGGAAGLLSYDLARSLEKIDPPKIDDLPVPAMAVGLYDVVLSFDHSTGESWIVSQGFPELNHHARLDRAEARTAQILQWLEEPPPSEQSRQEQGGSVQVELQAAQHPIEGEVVTSNFTAESYGNTVQRGIDYIYAGDAFQVNLAQRLLYPATALASELYLRLRERNAAPYAGFLDLGETQICSASPECFLTCRGGQVETRPIKGTRRRSPNAVADLFTGDDLRGSEKDRAENVMIVDLLRNDLSRVCRPESVHVAQLCSLETYAFVKHLTSVVRGELAEGVTPIDLLRASFPGGSITGAPKVRAMEIIAELEPTARGAYCGSLFYLGFDGQLDSSILIRTVTATGGWWQLPVGGGIVSQSSPSDEYRETWHKARGLLEALR</sequence>
<gene>
    <name evidence="4" type="primary">pabB</name>
    <name evidence="4" type="ORF">HG15A2_26590</name>
</gene>
<dbReference type="EMBL" id="CP036263">
    <property type="protein sequence ID" value="QDS99336.1"/>
    <property type="molecule type" value="Genomic_DNA"/>
</dbReference>
<dbReference type="Pfam" id="PF04715">
    <property type="entry name" value="Anth_synt_I_N"/>
    <property type="match status" value="1"/>
</dbReference>
<evidence type="ECO:0000313" key="4">
    <source>
        <dbReference type="EMBL" id="QDS99336.1"/>
    </source>
</evidence>
<dbReference type="InterPro" id="IPR006805">
    <property type="entry name" value="Anth_synth_I_N"/>
</dbReference>
<dbReference type="GO" id="GO:0000162">
    <property type="term" value="P:L-tryptophan biosynthetic process"/>
    <property type="evidence" value="ECO:0007669"/>
    <property type="project" value="TreeGrafter"/>
</dbReference>
<dbReference type="SUPFAM" id="SSF56322">
    <property type="entry name" value="ADC synthase"/>
    <property type="match status" value="1"/>
</dbReference>